<protein>
    <submittedName>
        <fullName evidence="1">Uncharacterized protein</fullName>
    </submittedName>
</protein>
<comment type="caution">
    <text evidence="1">The sequence shown here is derived from an EMBL/GenBank/DDBJ whole genome shotgun (WGS) entry which is preliminary data.</text>
</comment>
<keyword evidence="2" id="KW-1185">Reference proteome</keyword>
<sequence length="181" mass="19871">MSPVACSAVRSPLVAQDLVLVVVVLFLLFLLIVVLGLDVQNHLQRFLVHGHLRLQARQVEVILDEILRHLGEVLVAEQAAEGRDPRLGDLRRRRHGDSSAPLCLGGLGARRNSSARDREGSNLLMRGSKSVSRGRAVLWLYGLWLDWRPLHCSVGRLIACVVRTPHGSSGARRCEGSLQAG</sequence>
<reference evidence="1" key="1">
    <citation type="submission" date="2022-11" db="EMBL/GenBank/DDBJ databases">
        <title>Genome Sequence of Boeremia exigua.</title>
        <authorList>
            <person name="Buettner E."/>
        </authorList>
    </citation>
    <scope>NUCLEOTIDE SEQUENCE</scope>
    <source>
        <strain evidence="1">CU02</strain>
    </source>
</reference>
<evidence type="ECO:0000313" key="1">
    <source>
        <dbReference type="EMBL" id="KAJ8105568.1"/>
    </source>
</evidence>
<dbReference type="EMBL" id="JAPHNI010001450">
    <property type="protein sequence ID" value="KAJ8105568.1"/>
    <property type="molecule type" value="Genomic_DNA"/>
</dbReference>
<accession>A0ACC2HS42</accession>
<organism evidence="1 2">
    <name type="scientific">Boeremia exigua</name>
    <dbReference type="NCBI Taxonomy" id="749465"/>
    <lineage>
        <taxon>Eukaryota</taxon>
        <taxon>Fungi</taxon>
        <taxon>Dikarya</taxon>
        <taxon>Ascomycota</taxon>
        <taxon>Pezizomycotina</taxon>
        <taxon>Dothideomycetes</taxon>
        <taxon>Pleosporomycetidae</taxon>
        <taxon>Pleosporales</taxon>
        <taxon>Pleosporineae</taxon>
        <taxon>Didymellaceae</taxon>
        <taxon>Boeremia</taxon>
    </lineage>
</organism>
<dbReference type="Proteomes" id="UP001153331">
    <property type="component" value="Unassembled WGS sequence"/>
</dbReference>
<evidence type="ECO:0000313" key="2">
    <source>
        <dbReference type="Proteomes" id="UP001153331"/>
    </source>
</evidence>
<proteinExistence type="predicted"/>
<gene>
    <name evidence="1" type="ORF">OPT61_g10095</name>
</gene>
<name>A0ACC2HS42_9PLEO</name>